<gene>
    <name evidence="1" type="ORF">BTO16_04380</name>
</gene>
<evidence type="ECO:0000313" key="1">
    <source>
        <dbReference type="EMBL" id="PQJ81853.1"/>
    </source>
</evidence>
<organism evidence="1 2">
    <name type="scientific">Polaribacter glomeratus</name>
    <dbReference type="NCBI Taxonomy" id="102"/>
    <lineage>
        <taxon>Bacteria</taxon>
        <taxon>Pseudomonadati</taxon>
        <taxon>Bacteroidota</taxon>
        <taxon>Flavobacteriia</taxon>
        <taxon>Flavobacteriales</taxon>
        <taxon>Flavobacteriaceae</taxon>
    </lineage>
</organism>
<name>A0A2S7WW73_9FLAO</name>
<dbReference type="EMBL" id="MSCM01000001">
    <property type="protein sequence ID" value="PQJ81853.1"/>
    <property type="molecule type" value="Genomic_DNA"/>
</dbReference>
<dbReference type="RefSeq" id="WP_105020423.1">
    <property type="nucleotide sequence ID" value="NZ_MSCM01000001.1"/>
</dbReference>
<dbReference type="OrthoDB" id="1202643at2"/>
<protein>
    <submittedName>
        <fullName evidence="1">Uncharacterized protein</fullName>
    </submittedName>
</protein>
<accession>A0A2S7WW73</accession>
<dbReference type="AlphaFoldDB" id="A0A2S7WW73"/>
<evidence type="ECO:0000313" key="2">
    <source>
        <dbReference type="Proteomes" id="UP000239068"/>
    </source>
</evidence>
<sequence>MQTRDYDDYIYIPSILGFRKVNDIGNEIFVHQETDGYCNIYADNISVSYLHSMNELQINSIHFFEDHHKNIFEVLLAHLSKNFKNPKLELGFRHVNVVDENEICNSEYVFIDSTKKKVKITMHQLKLIN</sequence>
<proteinExistence type="predicted"/>
<keyword evidence="2" id="KW-1185">Reference proteome</keyword>
<comment type="caution">
    <text evidence="1">The sequence shown here is derived from an EMBL/GenBank/DDBJ whole genome shotgun (WGS) entry which is preliminary data.</text>
</comment>
<dbReference type="Proteomes" id="UP000239068">
    <property type="component" value="Unassembled WGS sequence"/>
</dbReference>
<reference evidence="1 2" key="1">
    <citation type="submission" date="2016-12" db="EMBL/GenBank/DDBJ databases">
        <title>Trade-off between light-utilization and light-protection in marine flavobacteria.</title>
        <authorList>
            <person name="Kumagai Y."/>
            <person name="Yoshizawa S."/>
            <person name="Kogure K."/>
            <person name="Iwasaki W."/>
        </authorList>
    </citation>
    <scope>NUCLEOTIDE SEQUENCE [LARGE SCALE GENOMIC DNA]</scope>
    <source>
        <strain evidence="1 2">ATCC 43844</strain>
    </source>
</reference>